<proteinExistence type="predicted"/>
<name>A0A517YTK6_9BACT</name>
<evidence type="ECO:0000313" key="2">
    <source>
        <dbReference type="Proteomes" id="UP000317369"/>
    </source>
</evidence>
<dbReference type="Proteomes" id="UP000317369">
    <property type="component" value="Chromosome"/>
</dbReference>
<dbReference type="KEGG" id="pcor:KS4_16160"/>
<dbReference type="AlphaFoldDB" id="A0A517YTK6"/>
<dbReference type="EMBL" id="CP036425">
    <property type="protein sequence ID" value="QDU33565.1"/>
    <property type="molecule type" value="Genomic_DNA"/>
</dbReference>
<accession>A0A517YTK6</accession>
<keyword evidence="2" id="KW-1185">Reference proteome</keyword>
<evidence type="ECO:0000313" key="1">
    <source>
        <dbReference type="EMBL" id="QDU33565.1"/>
    </source>
</evidence>
<protein>
    <submittedName>
        <fullName evidence="1">Uncharacterized protein</fullName>
    </submittedName>
</protein>
<dbReference type="RefSeq" id="WP_145076702.1">
    <property type="nucleotide sequence ID" value="NZ_CP036425.1"/>
</dbReference>
<reference evidence="1 2" key="1">
    <citation type="submission" date="2019-02" db="EMBL/GenBank/DDBJ databases">
        <title>Deep-cultivation of Planctomycetes and their phenomic and genomic characterization uncovers novel biology.</title>
        <authorList>
            <person name="Wiegand S."/>
            <person name="Jogler M."/>
            <person name="Boedeker C."/>
            <person name="Pinto D."/>
            <person name="Vollmers J."/>
            <person name="Rivas-Marin E."/>
            <person name="Kohn T."/>
            <person name="Peeters S.H."/>
            <person name="Heuer A."/>
            <person name="Rast P."/>
            <person name="Oberbeckmann S."/>
            <person name="Bunk B."/>
            <person name="Jeske O."/>
            <person name="Meyerdierks A."/>
            <person name="Storesund J.E."/>
            <person name="Kallscheuer N."/>
            <person name="Luecker S."/>
            <person name="Lage O.M."/>
            <person name="Pohl T."/>
            <person name="Merkel B.J."/>
            <person name="Hornburger P."/>
            <person name="Mueller R.-W."/>
            <person name="Bruemmer F."/>
            <person name="Labrenz M."/>
            <person name="Spormann A.M."/>
            <person name="Op den Camp H."/>
            <person name="Overmann J."/>
            <person name="Amann R."/>
            <person name="Jetten M.S.M."/>
            <person name="Mascher T."/>
            <person name="Medema M.H."/>
            <person name="Devos D.P."/>
            <person name="Kaster A.-K."/>
            <person name="Ovreas L."/>
            <person name="Rohde M."/>
            <person name="Galperin M.Y."/>
            <person name="Jogler C."/>
        </authorList>
    </citation>
    <scope>NUCLEOTIDE SEQUENCE [LARGE SCALE GENOMIC DNA]</scope>
    <source>
        <strain evidence="1 2">KS4</strain>
    </source>
</reference>
<organism evidence="1 2">
    <name type="scientific">Poriferisphaera corsica</name>
    <dbReference type="NCBI Taxonomy" id="2528020"/>
    <lineage>
        <taxon>Bacteria</taxon>
        <taxon>Pseudomonadati</taxon>
        <taxon>Planctomycetota</taxon>
        <taxon>Phycisphaerae</taxon>
        <taxon>Phycisphaerales</taxon>
        <taxon>Phycisphaeraceae</taxon>
        <taxon>Poriferisphaera</taxon>
    </lineage>
</organism>
<gene>
    <name evidence="1" type="ORF">KS4_16160</name>
</gene>
<sequence length="81" mass="9211">MFSDEFKALFENLSEKELLMFIGLLLYESTQKISERVPVGEPKLIVSEIERVRSKLGEVLTVDDFVDDSDTEIVDVLESEG</sequence>